<accession>A0AAV4V4H8</accession>
<organism evidence="1 2">
    <name type="scientific">Caerostris extrusa</name>
    <name type="common">Bark spider</name>
    <name type="synonym">Caerostris bankana</name>
    <dbReference type="NCBI Taxonomy" id="172846"/>
    <lineage>
        <taxon>Eukaryota</taxon>
        <taxon>Metazoa</taxon>
        <taxon>Ecdysozoa</taxon>
        <taxon>Arthropoda</taxon>
        <taxon>Chelicerata</taxon>
        <taxon>Arachnida</taxon>
        <taxon>Araneae</taxon>
        <taxon>Araneomorphae</taxon>
        <taxon>Entelegynae</taxon>
        <taxon>Araneoidea</taxon>
        <taxon>Araneidae</taxon>
        <taxon>Caerostris</taxon>
    </lineage>
</organism>
<name>A0AAV4V4H8_CAEEX</name>
<keyword evidence="2" id="KW-1185">Reference proteome</keyword>
<evidence type="ECO:0000313" key="2">
    <source>
        <dbReference type="Proteomes" id="UP001054945"/>
    </source>
</evidence>
<dbReference type="EMBL" id="BPLR01013971">
    <property type="protein sequence ID" value="GIY65181.1"/>
    <property type="molecule type" value="Genomic_DNA"/>
</dbReference>
<reference evidence="1 2" key="1">
    <citation type="submission" date="2021-06" db="EMBL/GenBank/DDBJ databases">
        <title>Caerostris extrusa draft genome.</title>
        <authorList>
            <person name="Kono N."/>
            <person name="Arakawa K."/>
        </authorList>
    </citation>
    <scope>NUCLEOTIDE SEQUENCE [LARGE SCALE GENOMIC DNA]</scope>
</reference>
<dbReference type="AlphaFoldDB" id="A0AAV4V4H8"/>
<sequence>MPTYVFLEKISSRLPCLYCQDLQLITSLLAAYANSPTFASVLPSFPKKFDKRLFPRIKILSTVAPKRLVYWRPVWNVMEIAGVFEN</sequence>
<evidence type="ECO:0000313" key="1">
    <source>
        <dbReference type="EMBL" id="GIY65181.1"/>
    </source>
</evidence>
<comment type="caution">
    <text evidence="1">The sequence shown here is derived from an EMBL/GenBank/DDBJ whole genome shotgun (WGS) entry which is preliminary data.</text>
</comment>
<protein>
    <submittedName>
        <fullName evidence="1">Uncharacterized protein</fullName>
    </submittedName>
</protein>
<proteinExistence type="predicted"/>
<dbReference type="Proteomes" id="UP001054945">
    <property type="component" value="Unassembled WGS sequence"/>
</dbReference>
<gene>
    <name evidence="1" type="ORF">CEXT_749271</name>
</gene>